<protein>
    <recommendedName>
        <fullName evidence="5">DUF5667 domain-containing protein</fullName>
    </recommendedName>
</protein>
<evidence type="ECO:0000256" key="1">
    <source>
        <dbReference type="SAM" id="MobiDB-lite"/>
    </source>
</evidence>
<keyword evidence="4" id="KW-1185">Reference proteome</keyword>
<sequence>MKAKPLAMIAALLAVFAAILVMVSAAQAETITPTTPYPNVPANAEVCKLEQNAVDTAQVEYDFSADEYADGVKLEATQTISAEELHKLRIAMDQAGIVLNNAKYELAKCQNTAANPADKECVGLALELNRLIDELAWRKDLEAQRESDMKSKEKLAGRGEFYRKVYKTAIKDWKLAKLARVAVELKIEIQKAAIAQKNCKNVDRPAPKPTDKQTIPPVPESPAPVSPTPPEPTATATSDLIH</sequence>
<evidence type="ECO:0000256" key="2">
    <source>
        <dbReference type="SAM" id="SignalP"/>
    </source>
</evidence>
<dbReference type="RefSeq" id="WP_262841406.1">
    <property type="nucleotide sequence ID" value="NZ_JANZYP010000005.1"/>
</dbReference>
<feature type="compositionally biased region" description="Pro residues" evidence="1">
    <location>
        <begin position="216"/>
        <end position="232"/>
    </location>
</feature>
<reference evidence="4" key="1">
    <citation type="journal article" date="2019" name="Int. J. Syst. Evol. Microbiol.">
        <title>The Global Catalogue of Microorganisms (GCM) 10K type strain sequencing project: providing services to taxonomists for standard genome sequencing and annotation.</title>
        <authorList>
            <consortium name="The Broad Institute Genomics Platform"/>
            <consortium name="The Broad Institute Genome Sequencing Center for Infectious Disease"/>
            <person name="Wu L."/>
            <person name="Ma J."/>
        </authorList>
    </citation>
    <scope>NUCLEOTIDE SEQUENCE [LARGE SCALE GENOMIC DNA]</scope>
    <source>
        <strain evidence="4">CCUG 49560</strain>
    </source>
</reference>
<feature type="chain" id="PRO_5047303627" description="DUF5667 domain-containing protein" evidence="2">
    <location>
        <begin position="29"/>
        <end position="242"/>
    </location>
</feature>
<evidence type="ECO:0000313" key="4">
    <source>
        <dbReference type="Proteomes" id="UP001595891"/>
    </source>
</evidence>
<feature type="signal peptide" evidence="2">
    <location>
        <begin position="1"/>
        <end position="28"/>
    </location>
</feature>
<keyword evidence="2" id="KW-0732">Signal</keyword>
<feature type="region of interest" description="Disordered" evidence="1">
    <location>
        <begin position="199"/>
        <end position="242"/>
    </location>
</feature>
<comment type="caution">
    <text evidence="3">The sequence shown here is derived from an EMBL/GenBank/DDBJ whole genome shotgun (WGS) entry which is preliminary data.</text>
</comment>
<feature type="compositionally biased region" description="Low complexity" evidence="1">
    <location>
        <begin position="233"/>
        <end position="242"/>
    </location>
</feature>
<dbReference type="Proteomes" id="UP001595891">
    <property type="component" value="Unassembled WGS sequence"/>
</dbReference>
<feature type="compositionally biased region" description="Basic and acidic residues" evidence="1">
    <location>
        <begin position="200"/>
        <end position="211"/>
    </location>
</feature>
<evidence type="ECO:0008006" key="5">
    <source>
        <dbReference type="Google" id="ProtNLM"/>
    </source>
</evidence>
<dbReference type="EMBL" id="JBHSFN010000005">
    <property type="protein sequence ID" value="MFC4586582.1"/>
    <property type="molecule type" value="Genomic_DNA"/>
</dbReference>
<organism evidence="3 4">
    <name type="scientific">Sphaerisporangium corydalis</name>
    <dbReference type="NCBI Taxonomy" id="1441875"/>
    <lineage>
        <taxon>Bacteria</taxon>
        <taxon>Bacillati</taxon>
        <taxon>Actinomycetota</taxon>
        <taxon>Actinomycetes</taxon>
        <taxon>Streptosporangiales</taxon>
        <taxon>Streptosporangiaceae</taxon>
        <taxon>Sphaerisporangium</taxon>
    </lineage>
</organism>
<name>A0ABV9EDC4_9ACTN</name>
<evidence type="ECO:0000313" key="3">
    <source>
        <dbReference type="EMBL" id="MFC4586582.1"/>
    </source>
</evidence>
<proteinExistence type="predicted"/>
<gene>
    <name evidence="3" type="ORF">ACFO8L_10890</name>
</gene>
<accession>A0ABV9EDC4</accession>